<feature type="active site" description="Proton acceptor" evidence="10">
    <location>
        <position position="329"/>
    </location>
</feature>
<comment type="cofactor">
    <cofactor evidence="12">
        <name>Ca(2+)</name>
        <dbReference type="ChEBI" id="CHEBI:29108"/>
    </cofactor>
    <text evidence="12">Binds 1 Ca(2+) ion per subunit.</text>
</comment>
<feature type="binding site" description="axial binding residue" evidence="12">
    <location>
        <position position="639"/>
    </location>
    <ligand>
        <name>heme c</name>
        <dbReference type="ChEBI" id="CHEBI:61717"/>
    </ligand>
    <ligandPart>
        <name>Fe</name>
        <dbReference type="ChEBI" id="CHEBI:18248"/>
    </ligandPart>
</feature>
<dbReference type="PANTHER" id="PTHR32303">
    <property type="entry name" value="QUINOPROTEIN ALCOHOL DEHYDROGENASE (CYTOCHROME C)"/>
    <property type="match status" value="1"/>
</dbReference>
<dbReference type="InterPro" id="IPR002372">
    <property type="entry name" value="PQQ_rpt_dom"/>
</dbReference>
<evidence type="ECO:0000313" key="16">
    <source>
        <dbReference type="Proteomes" id="UP000627715"/>
    </source>
</evidence>
<feature type="binding site" evidence="11">
    <location>
        <begin position="418"/>
        <end position="419"/>
    </location>
    <ligand>
        <name>pyrroloquinoline quinone</name>
        <dbReference type="ChEBI" id="CHEBI:58442"/>
    </ligand>
</feature>
<dbReference type="GO" id="GO:0005509">
    <property type="term" value="F:calcium ion binding"/>
    <property type="evidence" value="ECO:0007669"/>
    <property type="project" value="InterPro"/>
</dbReference>
<evidence type="ECO:0000256" key="11">
    <source>
        <dbReference type="PIRSR" id="PIRSR617512-2"/>
    </source>
</evidence>
<dbReference type="InterPro" id="IPR017512">
    <property type="entry name" value="PQQ_MeOH/EtOH_DH"/>
</dbReference>
<name>A0A917GJH8_9GAMM</name>
<feature type="binding site" description="covalent" evidence="11">
    <location>
        <position position="638"/>
    </location>
    <ligand>
        <name>heme c</name>
        <dbReference type="ChEBI" id="CHEBI:61717"/>
    </ligand>
</feature>
<dbReference type="NCBIfam" id="TIGR03075">
    <property type="entry name" value="PQQ_enz_alc_DH"/>
    <property type="match status" value="1"/>
</dbReference>
<evidence type="ECO:0000256" key="5">
    <source>
        <dbReference type="ARBA" id="ARBA00022837"/>
    </source>
</evidence>
<feature type="binding site" description="covalent" evidence="11">
    <location>
        <position position="635"/>
    </location>
    <ligand>
        <name>heme c</name>
        <dbReference type="ChEBI" id="CHEBI:61717"/>
    </ligand>
</feature>
<reference evidence="15" key="1">
    <citation type="journal article" date="2014" name="Int. J. Syst. Evol. Microbiol.">
        <title>Complete genome sequence of Corynebacterium casei LMG S-19264T (=DSM 44701T), isolated from a smear-ripened cheese.</title>
        <authorList>
            <consortium name="US DOE Joint Genome Institute (JGI-PGF)"/>
            <person name="Walter F."/>
            <person name="Albersmeier A."/>
            <person name="Kalinowski J."/>
            <person name="Ruckert C."/>
        </authorList>
    </citation>
    <scope>NUCLEOTIDE SEQUENCE</scope>
    <source>
        <strain evidence="15">CGMCC 1.15425</strain>
    </source>
</reference>
<dbReference type="InterPro" id="IPR018391">
    <property type="entry name" value="PQQ_b-propeller_rpt"/>
</dbReference>
<keyword evidence="3 12" id="KW-0479">Metal-binding</keyword>
<feature type="binding site" evidence="11">
    <location>
        <position position="94"/>
    </location>
    <ligand>
        <name>pyrroloquinoline quinone</name>
        <dbReference type="ChEBI" id="CHEBI:58442"/>
    </ligand>
</feature>
<evidence type="ECO:0000256" key="13">
    <source>
        <dbReference type="PIRSR" id="PIRSR617512-4"/>
    </source>
</evidence>
<dbReference type="Gene3D" id="1.10.760.10">
    <property type="entry name" value="Cytochrome c-like domain"/>
    <property type="match status" value="1"/>
</dbReference>
<evidence type="ECO:0000256" key="4">
    <source>
        <dbReference type="ARBA" id="ARBA00022729"/>
    </source>
</evidence>
<keyword evidence="2 11" id="KW-0349">Heme</keyword>
<dbReference type="Gene3D" id="2.140.10.10">
    <property type="entry name" value="Quinoprotein alcohol dehydrogenase-like superfamily"/>
    <property type="match status" value="1"/>
</dbReference>
<dbReference type="InterPro" id="IPR009056">
    <property type="entry name" value="Cyt_c-like_dom"/>
</dbReference>
<dbReference type="Pfam" id="PF13442">
    <property type="entry name" value="Cytochrome_CBB3"/>
    <property type="match status" value="1"/>
</dbReference>
<keyword evidence="6 11" id="KW-0634">PQQ</keyword>
<dbReference type="Proteomes" id="UP000627715">
    <property type="component" value="Unassembled WGS sequence"/>
</dbReference>
<evidence type="ECO:0000259" key="14">
    <source>
        <dbReference type="PROSITE" id="PS51007"/>
    </source>
</evidence>
<feature type="binding site" evidence="11">
    <location>
        <position position="264"/>
    </location>
    <ligand>
        <name>pyrroloquinoline quinone</name>
        <dbReference type="ChEBI" id="CHEBI:58442"/>
    </ligand>
</feature>
<evidence type="ECO:0000256" key="6">
    <source>
        <dbReference type="ARBA" id="ARBA00022891"/>
    </source>
</evidence>
<dbReference type="GO" id="GO:0020037">
    <property type="term" value="F:heme binding"/>
    <property type="evidence" value="ECO:0007669"/>
    <property type="project" value="InterPro"/>
</dbReference>
<dbReference type="EMBL" id="BMIY01000001">
    <property type="protein sequence ID" value="GGG48192.1"/>
    <property type="molecule type" value="Genomic_DNA"/>
</dbReference>
<comment type="similarity">
    <text evidence="1">Belongs to the bacterial PQQ dehydrogenase family.</text>
</comment>
<feature type="disulfide bond" evidence="13">
    <location>
        <begin position="140"/>
        <end position="141"/>
    </location>
</feature>
<dbReference type="SUPFAM" id="SSF50998">
    <property type="entry name" value="Quinoprotein alcohol dehydrogenase-like"/>
    <property type="match status" value="1"/>
</dbReference>
<dbReference type="GO" id="GO:0009055">
    <property type="term" value="F:electron transfer activity"/>
    <property type="evidence" value="ECO:0007669"/>
    <property type="project" value="InterPro"/>
</dbReference>
<dbReference type="Pfam" id="PF01011">
    <property type="entry name" value="PQQ"/>
    <property type="match status" value="2"/>
</dbReference>
<evidence type="ECO:0000256" key="7">
    <source>
        <dbReference type="ARBA" id="ARBA00023002"/>
    </source>
</evidence>
<keyword evidence="5 12" id="KW-0106">Calcium</keyword>
<comment type="cofactor">
    <cofactor evidence="11">
        <name>pyrroloquinoline quinone</name>
        <dbReference type="ChEBI" id="CHEBI:58442"/>
    </cofactor>
    <text evidence="11">Binds 1 PQQ group per subunit.</text>
</comment>
<keyword evidence="16" id="KW-1185">Reference proteome</keyword>
<dbReference type="SMART" id="SM00564">
    <property type="entry name" value="PQQ"/>
    <property type="match status" value="5"/>
</dbReference>
<dbReference type="CDD" id="cd10279">
    <property type="entry name" value="PQQ_ADH_II"/>
    <property type="match status" value="1"/>
</dbReference>
<evidence type="ECO:0000256" key="1">
    <source>
        <dbReference type="ARBA" id="ARBA00008156"/>
    </source>
</evidence>
<evidence type="ECO:0000256" key="8">
    <source>
        <dbReference type="ARBA" id="ARBA00023004"/>
    </source>
</evidence>
<dbReference type="SUPFAM" id="SSF46626">
    <property type="entry name" value="Cytochrome c"/>
    <property type="match status" value="1"/>
</dbReference>
<dbReference type="GO" id="GO:0016020">
    <property type="term" value="C:membrane"/>
    <property type="evidence" value="ECO:0007669"/>
    <property type="project" value="InterPro"/>
</dbReference>
<dbReference type="PROSITE" id="PS51007">
    <property type="entry name" value="CYTC"/>
    <property type="match status" value="1"/>
</dbReference>
<keyword evidence="9 13" id="KW-1015">Disulfide bond</keyword>
<comment type="caution">
    <text evidence="15">The sequence shown here is derived from an EMBL/GenBank/DDBJ whole genome shotgun (WGS) entry which is preliminary data.</text>
</comment>
<evidence type="ECO:0000256" key="10">
    <source>
        <dbReference type="PIRSR" id="PIRSR617512-1"/>
    </source>
</evidence>
<evidence type="ECO:0000256" key="9">
    <source>
        <dbReference type="ARBA" id="ARBA00023157"/>
    </source>
</evidence>
<keyword evidence="7" id="KW-0560">Oxidoreductase</keyword>
<accession>A0A917GJH8</accession>
<dbReference type="GO" id="GO:0016614">
    <property type="term" value="F:oxidoreductase activity, acting on CH-OH group of donors"/>
    <property type="evidence" value="ECO:0007669"/>
    <property type="project" value="InterPro"/>
</dbReference>
<keyword evidence="4" id="KW-0732">Signal</keyword>
<keyword evidence="8 12" id="KW-0408">Iron</keyword>
<proteinExistence type="inferred from homology"/>
<feature type="binding site" evidence="12">
    <location>
        <position position="284"/>
    </location>
    <ligand>
        <name>Ca(2+)</name>
        <dbReference type="ChEBI" id="CHEBI:29108"/>
    </ligand>
</feature>
<feature type="binding site" evidence="11">
    <location>
        <position position="356"/>
    </location>
    <ligand>
        <name>pyrroloquinoline quinone</name>
        <dbReference type="ChEBI" id="CHEBI:58442"/>
    </ligand>
</feature>
<feature type="binding site" evidence="11">
    <location>
        <position position="190"/>
    </location>
    <ligand>
        <name>pyrroloquinoline quinone</name>
        <dbReference type="ChEBI" id="CHEBI:58442"/>
    </ligand>
</feature>
<sequence length="713" mass="77226">MLLAACSQPEEQSAMTGVEETAVVETAAVSYPDYEASVDSDRLINADDEPGQWMSNGRDYWEQRFSPLSQVNTDTVSDLGLVWSADLDTSRGQEATPVVVDGALYVTTAWSMVKAYDATSGELLWEFDPEVDRARGVDACCDVVNRGVAAWDGKIFFGALDGRLIALDSKTGEVEWSVVTVDQSQPYTITGAPRVVDGKVLIGNSGGEYGVRGYVTAYDADSGEEQWRFYTVPGNPEDGFEQPELEMAAETWNGEWWSMGGGGTVWDAMAYDPQSHLLYIGVGNGSPWNQSLRSPGGGDNLFLSSIVALNPDDGSYVWHYQTTPGETWDYTATQPLMLADLEIGGETRRVVMQAPKNGFFYVLDALTGRLLSAENYVPINWASHVDLETGRPVENPQARYNETGEPFIVQPGPLGGHNWYPMSYSRNTGLVYIPSTENFMTYVGQEAFERSDRGWNTGTDMAQGARLSMAAGDAAPENKAYLLAWDPVAQEEVWRQPQLVPTASAGVLSTAGGLVFQGNAAGEFVAYRDTDGERLWSAITQSHTVAAPATYEVDGVQYVAVVTGSRALPQTGPGALGATTLASSNNSRVLVYSLYGEHELPAEEIVAEDQELNPPALTANNEMLAAGEQTYGRYCSVCHGDSAESDGAGVFPDLRYSERLQDLDAWNSVVLEGELSDGGMVSFAEQMEPSDAAAVRQYVISRAIALADELRAQ</sequence>
<evidence type="ECO:0000256" key="2">
    <source>
        <dbReference type="ARBA" id="ARBA00022617"/>
    </source>
</evidence>
<evidence type="ECO:0000313" key="15">
    <source>
        <dbReference type="EMBL" id="GGG48192.1"/>
    </source>
</evidence>
<protein>
    <submittedName>
        <fullName evidence="15">Alcohol dehydrogenase</fullName>
    </submittedName>
</protein>
<feature type="domain" description="Cytochrome c" evidence="14">
    <location>
        <begin position="622"/>
        <end position="703"/>
    </location>
</feature>
<feature type="binding site" description="axial binding residue" evidence="12">
    <location>
        <position position="680"/>
    </location>
    <ligand>
        <name>heme c</name>
        <dbReference type="ChEBI" id="CHEBI:61717"/>
    </ligand>
    <ligandPart>
        <name>Fe</name>
        <dbReference type="ChEBI" id="CHEBI:18248"/>
    </ligandPart>
</feature>
<reference evidence="15" key="2">
    <citation type="submission" date="2020-09" db="EMBL/GenBank/DDBJ databases">
        <authorList>
            <person name="Sun Q."/>
            <person name="Zhou Y."/>
        </authorList>
    </citation>
    <scope>NUCLEOTIDE SEQUENCE</scope>
    <source>
        <strain evidence="15">CGMCC 1.15425</strain>
    </source>
</reference>
<feature type="binding site" evidence="12">
    <location>
        <position position="208"/>
    </location>
    <ligand>
        <name>Ca(2+)</name>
        <dbReference type="ChEBI" id="CHEBI:29108"/>
    </ligand>
</feature>
<dbReference type="InterPro" id="IPR036909">
    <property type="entry name" value="Cyt_c-like_dom_sf"/>
</dbReference>
<comment type="cofactor">
    <cofactor evidence="11">
        <name>heme c</name>
        <dbReference type="ChEBI" id="CHEBI:61717"/>
    </cofactor>
    <text evidence="11">Binds 1 heme c group per subunit.</text>
</comment>
<evidence type="ECO:0000256" key="12">
    <source>
        <dbReference type="PIRSR" id="PIRSR617512-3"/>
    </source>
</evidence>
<dbReference type="AlphaFoldDB" id="A0A917GJH8"/>
<organism evidence="15 16">
    <name type="scientific">Pseudohongiella nitratireducens</name>
    <dbReference type="NCBI Taxonomy" id="1768907"/>
    <lineage>
        <taxon>Bacteria</taxon>
        <taxon>Pseudomonadati</taxon>
        <taxon>Pseudomonadota</taxon>
        <taxon>Gammaproteobacteria</taxon>
        <taxon>Pseudomonadales</taxon>
        <taxon>Pseudohongiellaceae</taxon>
        <taxon>Pseudohongiella</taxon>
    </lineage>
</organism>
<feature type="binding site" evidence="11">
    <location>
        <position position="146"/>
    </location>
    <ligand>
        <name>pyrroloquinoline quinone</name>
        <dbReference type="ChEBI" id="CHEBI:58442"/>
    </ligand>
</feature>
<dbReference type="InterPro" id="IPR011047">
    <property type="entry name" value="Quinoprotein_ADH-like_sf"/>
</dbReference>
<feature type="binding site" evidence="12">
    <location>
        <position position="329"/>
    </location>
    <ligand>
        <name>Ca(2+)</name>
        <dbReference type="ChEBI" id="CHEBI:29108"/>
    </ligand>
</feature>
<evidence type="ECO:0000256" key="3">
    <source>
        <dbReference type="ARBA" id="ARBA00022723"/>
    </source>
</evidence>
<gene>
    <name evidence="15" type="ORF">GCM10011403_01530</name>
</gene>